<organism evidence="2 3">
    <name type="scientific">Vitrella brassicaformis (strain CCMP3155)</name>
    <dbReference type="NCBI Taxonomy" id="1169540"/>
    <lineage>
        <taxon>Eukaryota</taxon>
        <taxon>Sar</taxon>
        <taxon>Alveolata</taxon>
        <taxon>Colpodellida</taxon>
        <taxon>Vitrellaceae</taxon>
        <taxon>Vitrella</taxon>
    </lineage>
</organism>
<dbReference type="AlphaFoldDB" id="A0A0G4G988"/>
<accession>A0A0G4G988</accession>
<keyword evidence="3" id="KW-1185">Reference proteome</keyword>
<feature type="chain" id="PRO_5005190362" evidence="1">
    <location>
        <begin position="29"/>
        <end position="231"/>
    </location>
</feature>
<feature type="signal peptide" evidence="1">
    <location>
        <begin position="1"/>
        <end position="28"/>
    </location>
</feature>
<dbReference type="Proteomes" id="UP000041254">
    <property type="component" value="Unassembled WGS sequence"/>
</dbReference>
<gene>
    <name evidence="2" type="ORF">Vbra_17260</name>
</gene>
<protein>
    <submittedName>
        <fullName evidence="2">Uncharacterized protein</fullName>
    </submittedName>
</protein>
<proteinExistence type="predicted"/>
<evidence type="ECO:0000313" key="3">
    <source>
        <dbReference type="Proteomes" id="UP000041254"/>
    </source>
</evidence>
<evidence type="ECO:0000313" key="2">
    <source>
        <dbReference type="EMBL" id="CEM25440.1"/>
    </source>
</evidence>
<dbReference type="PhylomeDB" id="A0A0G4G988"/>
<sequence>MTAVALSLRLSLLIAVCLALYTFPRAHAQCSLFNPPGEFCSLSAGDTEAKEGDIVAFRNVVAGQDLWAKDDVFVEDDLFVNGDRVGAPSANVKARSLTAGNPTDPYAGHAGNIVAERTVWAGHRVVSRYIGSDTHIHAAGRISGGQGCRCGARIISRAFELSATDNLADAEWGGRNRSAAYESFRQLHLRTDPHDRLSLAAKDVSRLFPSAVRTYPKIIRRRAARSGRPST</sequence>
<keyword evidence="1" id="KW-0732">Signal</keyword>
<dbReference type="InParanoid" id="A0A0G4G988"/>
<reference evidence="2 3" key="1">
    <citation type="submission" date="2014-11" db="EMBL/GenBank/DDBJ databases">
        <authorList>
            <person name="Zhu J."/>
            <person name="Qi W."/>
            <person name="Song R."/>
        </authorList>
    </citation>
    <scope>NUCLEOTIDE SEQUENCE [LARGE SCALE GENOMIC DNA]</scope>
</reference>
<name>A0A0G4G988_VITBC</name>
<dbReference type="EMBL" id="CDMY01000601">
    <property type="protein sequence ID" value="CEM25440.1"/>
    <property type="molecule type" value="Genomic_DNA"/>
</dbReference>
<dbReference type="VEuPathDB" id="CryptoDB:Vbra_17260"/>
<evidence type="ECO:0000256" key="1">
    <source>
        <dbReference type="SAM" id="SignalP"/>
    </source>
</evidence>